<evidence type="ECO:0000256" key="3">
    <source>
        <dbReference type="ARBA" id="ARBA00023004"/>
    </source>
</evidence>
<comment type="caution">
    <text evidence="6">The sequence shown here is derived from an EMBL/GenBank/DDBJ whole genome shotgun (WGS) entry which is preliminary data.</text>
</comment>
<evidence type="ECO:0000256" key="5">
    <source>
        <dbReference type="SAM" id="MobiDB-lite"/>
    </source>
</evidence>
<comment type="function">
    <text evidence="4">Produces N-formyl-kynurenine through the oxidation of tryptophan.</text>
</comment>
<feature type="region of interest" description="Disordered" evidence="5">
    <location>
        <begin position="283"/>
        <end position="307"/>
    </location>
</feature>
<keyword evidence="7" id="KW-1185">Reference proteome</keyword>
<dbReference type="SUPFAM" id="SSF140959">
    <property type="entry name" value="Indolic compounds 2,3-dioxygenase-like"/>
    <property type="match status" value="1"/>
</dbReference>
<keyword evidence="4" id="KW-0349">Heme</keyword>
<name>A0ABR3GPZ4_9PEZI</name>
<dbReference type="Proteomes" id="UP001447188">
    <property type="component" value="Unassembled WGS sequence"/>
</dbReference>
<organism evidence="6 7">
    <name type="scientific">Discina gigas</name>
    <dbReference type="NCBI Taxonomy" id="1032678"/>
    <lineage>
        <taxon>Eukaryota</taxon>
        <taxon>Fungi</taxon>
        <taxon>Dikarya</taxon>
        <taxon>Ascomycota</taxon>
        <taxon>Pezizomycotina</taxon>
        <taxon>Pezizomycetes</taxon>
        <taxon>Pezizales</taxon>
        <taxon>Discinaceae</taxon>
        <taxon>Discina</taxon>
    </lineage>
</organism>
<keyword evidence="3 4" id="KW-0408">Iron</keyword>
<evidence type="ECO:0000256" key="2">
    <source>
        <dbReference type="ARBA" id="ARBA00022723"/>
    </source>
</evidence>
<dbReference type="PANTHER" id="PTHR28657">
    <property type="entry name" value="INDOLEAMINE 2,3-DIOXYGENASE"/>
    <property type="match status" value="1"/>
</dbReference>
<comment type="catalytic activity">
    <reaction evidence="4">
        <text>L-tryptophan + O2 = N-formyl-L-kynurenine</text>
        <dbReference type="Rhea" id="RHEA:24536"/>
        <dbReference type="ChEBI" id="CHEBI:15379"/>
        <dbReference type="ChEBI" id="CHEBI:57912"/>
        <dbReference type="ChEBI" id="CHEBI:58629"/>
    </reaction>
</comment>
<evidence type="ECO:0000313" key="7">
    <source>
        <dbReference type="Proteomes" id="UP001447188"/>
    </source>
</evidence>
<dbReference type="InterPro" id="IPR000898">
    <property type="entry name" value="Indolamine_dOase"/>
</dbReference>
<dbReference type="PANTHER" id="PTHR28657:SF10">
    <property type="entry name" value="INDOLEAMINE 2,3-DIOXYGENASE"/>
    <property type="match status" value="1"/>
</dbReference>
<evidence type="ECO:0000256" key="4">
    <source>
        <dbReference type="RuleBase" id="RU369119"/>
    </source>
</evidence>
<dbReference type="Gene3D" id="1.20.58.480">
    <property type="match status" value="1"/>
</dbReference>
<dbReference type="PROSITE" id="PS00876">
    <property type="entry name" value="IDO_1"/>
    <property type="match status" value="1"/>
</dbReference>
<keyword evidence="2 4" id="KW-0479">Metal-binding</keyword>
<dbReference type="EMBL" id="JBBBZM010000028">
    <property type="protein sequence ID" value="KAL0637989.1"/>
    <property type="molecule type" value="Genomic_DNA"/>
</dbReference>
<sequence length="509" mass="56555">MIPPIPDLQDYGLSAKHGFLPNQDPLERLSSSYYNPWEAIADNLPALSGAKRIRRAVDDLPLLDTLELRDEAEWRRAYVILGFLTHAYIWGGDEPSERLPPSISIPLLEISEHFEIPPVATYATVVLWNYHSTSDNKSLENLAGLRSITSFTGTRDEEWFYLVSVAIEARGAKSIPPMLKAIAAARENDSATVVDSLLQFTEHINDLSLLLARMYEECDPNVFYFRIRPFLAGSRNMEESGLPNGVLYEDGHGNKTYQKYSGGSNAQSSLIQTFDIILGVEHRPTGQRKDPDSDTLQGTAPPPQNSFIKEMRTYMPGPHRRFLEHLTTVANIRDYATSHREDKRLSSAYNNALDALTNFRSTHVQIVTRYIIHPSTAEKRRVAAAAAISGSRPSVRKLSKTTALVESETPRQGLARDGASKKGLRGTGGTKLIPFLKQARDETMEPALGTVTPMPKNVKTFKRPTPKPRTTADFAKSCNVNEFEDLAPSFVGLAGAWDWTDDVGGLCHS</sequence>
<keyword evidence="4 6" id="KW-0223">Dioxygenase</keyword>
<proteinExistence type="inferred from homology"/>
<accession>A0ABR3GPZ4</accession>
<dbReference type="EC" id="1.13.11.52" evidence="4"/>
<gene>
    <name evidence="6" type="primary">BNA2</name>
    <name evidence="6" type="ORF">Q9L58_003068</name>
</gene>
<reference evidence="6 7" key="1">
    <citation type="submission" date="2024-02" db="EMBL/GenBank/DDBJ databases">
        <title>Discinaceae phylogenomics.</title>
        <authorList>
            <person name="Dirks A.C."/>
            <person name="James T.Y."/>
        </authorList>
    </citation>
    <scope>NUCLEOTIDE SEQUENCE [LARGE SCALE GENOMIC DNA]</scope>
    <source>
        <strain evidence="6 7">ACD0624</strain>
    </source>
</reference>
<feature type="compositionally biased region" description="Basic and acidic residues" evidence="5">
    <location>
        <begin position="283"/>
        <end position="292"/>
    </location>
</feature>
<keyword evidence="4 6" id="KW-0560">Oxidoreductase</keyword>
<evidence type="ECO:0000256" key="1">
    <source>
        <dbReference type="ARBA" id="ARBA00007119"/>
    </source>
</evidence>
<evidence type="ECO:0000313" key="6">
    <source>
        <dbReference type="EMBL" id="KAL0637989.1"/>
    </source>
</evidence>
<protein>
    <recommendedName>
        <fullName evidence="4">Indoleamine 2,3-dioxygenase</fullName>
        <ecNumber evidence="4">1.13.11.52</ecNumber>
    </recommendedName>
</protein>
<feature type="region of interest" description="Disordered" evidence="5">
    <location>
        <begin position="448"/>
        <end position="470"/>
    </location>
</feature>
<comment type="similarity">
    <text evidence="1 4">Belongs to the indoleamine 2,3-dioxygenase family.</text>
</comment>
<dbReference type="GO" id="GO:0033754">
    <property type="term" value="F:indoleamine 2,3-dioxygenase activity"/>
    <property type="evidence" value="ECO:0007669"/>
    <property type="project" value="UniProtKB-EC"/>
</dbReference>
<dbReference type="InterPro" id="IPR037217">
    <property type="entry name" value="Trp/Indoleamine_2_3_dOase-like"/>
</dbReference>
<dbReference type="Pfam" id="PF01231">
    <property type="entry name" value="IDO"/>
    <property type="match status" value="1"/>
</dbReference>